<dbReference type="AlphaFoldDB" id="E3M113"/>
<feature type="transmembrane region" description="Helical" evidence="1">
    <location>
        <begin position="205"/>
        <end position="226"/>
    </location>
</feature>
<feature type="transmembrane region" description="Helical" evidence="1">
    <location>
        <begin position="63"/>
        <end position="89"/>
    </location>
</feature>
<dbReference type="eggNOG" id="ENOG502TFKS">
    <property type="taxonomic scope" value="Eukaryota"/>
</dbReference>
<protein>
    <recommendedName>
        <fullName evidence="4">G-protein coupled receptors family 1 profile domain-containing protein</fullName>
    </recommendedName>
</protein>
<evidence type="ECO:0008006" key="4">
    <source>
        <dbReference type="Google" id="ProtNLM"/>
    </source>
</evidence>
<feature type="transmembrane region" description="Helical" evidence="1">
    <location>
        <begin position="24"/>
        <end position="51"/>
    </location>
</feature>
<dbReference type="InterPro" id="IPR019420">
    <property type="entry name" value="7TM_GPCR_serpentine_rcpt_Srbc"/>
</dbReference>
<feature type="transmembrane region" description="Helical" evidence="1">
    <location>
        <begin position="263"/>
        <end position="283"/>
    </location>
</feature>
<accession>E3M113</accession>
<dbReference type="CDD" id="cd00637">
    <property type="entry name" value="7tm_classA_rhodopsin-like"/>
    <property type="match status" value="1"/>
</dbReference>
<dbReference type="Pfam" id="PF10316">
    <property type="entry name" value="7TM_GPCR_Srbc"/>
    <property type="match status" value="1"/>
</dbReference>
<reference evidence="2" key="1">
    <citation type="submission" date="2007-07" db="EMBL/GenBank/DDBJ databases">
        <title>PCAP assembly of the Caenorhabditis remanei genome.</title>
        <authorList>
            <consortium name="The Caenorhabditis remanei Sequencing Consortium"/>
            <person name="Wilson R.K."/>
        </authorList>
    </citation>
    <scope>NUCLEOTIDE SEQUENCE [LARGE SCALE GENOMIC DNA]</scope>
    <source>
        <strain evidence="2">PB4641</strain>
    </source>
</reference>
<gene>
    <name evidence="2" type="ORF">CRE_06447</name>
</gene>
<dbReference type="FunCoup" id="E3M113">
    <property type="interactions" value="19"/>
</dbReference>
<dbReference type="SUPFAM" id="SSF81321">
    <property type="entry name" value="Family A G protein-coupled receptor-like"/>
    <property type="match status" value="1"/>
</dbReference>
<dbReference type="OrthoDB" id="5794962at2759"/>
<keyword evidence="1" id="KW-0472">Membrane</keyword>
<keyword evidence="3" id="KW-1185">Reference proteome</keyword>
<evidence type="ECO:0000313" key="3">
    <source>
        <dbReference type="Proteomes" id="UP000008281"/>
    </source>
</evidence>
<dbReference type="PANTHER" id="PTHR46955">
    <property type="entry name" value="PROTEIN CBG01349-RELATED"/>
    <property type="match status" value="1"/>
</dbReference>
<dbReference type="Proteomes" id="UP000008281">
    <property type="component" value="Unassembled WGS sequence"/>
</dbReference>
<dbReference type="OMA" id="FEQRINC"/>
<feature type="transmembrane region" description="Helical" evidence="1">
    <location>
        <begin position="295"/>
        <end position="317"/>
    </location>
</feature>
<dbReference type="InParanoid" id="E3M113"/>
<dbReference type="InterPro" id="IPR052322">
    <property type="entry name" value="Mito_rRNA_Mtase_NSUN4"/>
</dbReference>
<sequence length="356" mass="40242">MSAMKWFHLNAKGPILRDAMGLKLYLITDCYCIFMGLLAIIGNSVILYLFFTKRLDSRRNLRIILYMTVTDIVFALAIMPEICYFIYFWDTTFVDYNPQVIASIGWPLPMFLKISSGLNAGAAAERILVSYRGSYLYVQFCFFQALYFPLIYRKIDHVHCSNILMVVCVFIGLIDTVFCIYSFRFEQRINCSSLGCFVHDAFRTYWGSSNMTCGIIIIVMSLFVFFKVQKLSRESGWMGATPAERKKNMAASQKFRQANRTTCGILLSSLFCLTIPSLLVSLVETITGFSIFEKFGAFYVASLLSSGSMNCLIFLILNGSVKSKIDTRTLSDAAVTTVVSSRPFNSSKQTTFVDLA</sequence>
<organism evidence="3">
    <name type="scientific">Caenorhabditis remanei</name>
    <name type="common">Caenorhabditis vulgaris</name>
    <dbReference type="NCBI Taxonomy" id="31234"/>
    <lineage>
        <taxon>Eukaryota</taxon>
        <taxon>Metazoa</taxon>
        <taxon>Ecdysozoa</taxon>
        <taxon>Nematoda</taxon>
        <taxon>Chromadorea</taxon>
        <taxon>Rhabditida</taxon>
        <taxon>Rhabditina</taxon>
        <taxon>Rhabditomorpha</taxon>
        <taxon>Rhabditoidea</taxon>
        <taxon>Rhabditidae</taxon>
        <taxon>Peloderinae</taxon>
        <taxon>Caenorhabditis</taxon>
    </lineage>
</organism>
<keyword evidence="1" id="KW-1133">Transmembrane helix</keyword>
<proteinExistence type="predicted"/>
<dbReference type="HOGENOM" id="CLU_075642_0_0_1"/>
<feature type="transmembrane region" description="Helical" evidence="1">
    <location>
        <begin position="134"/>
        <end position="152"/>
    </location>
</feature>
<dbReference type="PANTHER" id="PTHR46955:SF4">
    <property type="entry name" value="G-PROTEIN COUPLED RECEPTORS FAMILY 1 PROFILE DOMAIN-CONTAINING PROTEIN-RELATED"/>
    <property type="match status" value="1"/>
</dbReference>
<keyword evidence="1" id="KW-0812">Transmembrane</keyword>
<feature type="transmembrane region" description="Helical" evidence="1">
    <location>
        <begin position="164"/>
        <end position="185"/>
    </location>
</feature>
<dbReference type="EMBL" id="DS268421">
    <property type="protein sequence ID" value="EFO88902.1"/>
    <property type="molecule type" value="Genomic_DNA"/>
</dbReference>
<name>E3M113_CAERE</name>
<evidence type="ECO:0000256" key="1">
    <source>
        <dbReference type="SAM" id="Phobius"/>
    </source>
</evidence>
<evidence type="ECO:0000313" key="2">
    <source>
        <dbReference type="EMBL" id="EFO88902.1"/>
    </source>
</evidence>
<dbReference type="Gene3D" id="1.20.1070.10">
    <property type="entry name" value="Rhodopsin 7-helix transmembrane proteins"/>
    <property type="match status" value="1"/>
</dbReference>